<organism evidence="2 3">
    <name type="scientific">Conyzicola nivalis</name>
    <dbReference type="NCBI Taxonomy" id="1477021"/>
    <lineage>
        <taxon>Bacteria</taxon>
        <taxon>Bacillati</taxon>
        <taxon>Actinomycetota</taxon>
        <taxon>Actinomycetes</taxon>
        <taxon>Micrococcales</taxon>
        <taxon>Microbacteriaceae</taxon>
        <taxon>Conyzicola</taxon>
    </lineage>
</organism>
<dbReference type="RefSeq" id="WP_354022805.1">
    <property type="nucleotide sequence ID" value="NZ_JBEPSJ010000001.1"/>
</dbReference>
<feature type="signal peptide" evidence="1">
    <location>
        <begin position="1"/>
        <end position="23"/>
    </location>
</feature>
<evidence type="ECO:0000256" key="1">
    <source>
        <dbReference type="SAM" id="SignalP"/>
    </source>
</evidence>
<reference evidence="2 3" key="1">
    <citation type="submission" date="2024-06" db="EMBL/GenBank/DDBJ databases">
        <title>Sorghum-associated microbial communities from plants grown in Nebraska, USA.</title>
        <authorList>
            <person name="Schachtman D."/>
        </authorList>
    </citation>
    <scope>NUCLEOTIDE SEQUENCE [LARGE SCALE GENOMIC DNA]</scope>
    <source>
        <strain evidence="2 3">2857</strain>
    </source>
</reference>
<dbReference type="EMBL" id="JBEPSJ010000001">
    <property type="protein sequence ID" value="MET4580584.1"/>
    <property type="molecule type" value="Genomic_DNA"/>
</dbReference>
<sequence length="150" mass="15680">MRRRSIAIAAAAVVAVGVGAAWAGSAAPIARDTGDSSLLVGYYEPHDDIALANLTVGDGVYLIEYEAWVRFHSRLPGVLLACGLVDASGRIGYLDDTVFPVPGNGRWTRVSVSATYDIPETTLGLRCSPTAAGPYGIGFRDVTLTAEPIG</sequence>
<accession>A0ABV2QHR5</accession>
<feature type="chain" id="PRO_5046161072" evidence="1">
    <location>
        <begin position="24"/>
        <end position="150"/>
    </location>
</feature>
<name>A0ABV2QHR5_9MICO</name>
<comment type="caution">
    <text evidence="2">The sequence shown here is derived from an EMBL/GenBank/DDBJ whole genome shotgun (WGS) entry which is preliminary data.</text>
</comment>
<keyword evidence="1" id="KW-0732">Signal</keyword>
<evidence type="ECO:0000313" key="2">
    <source>
        <dbReference type="EMBL" id="MET4580584.1"/>
    </source>
</evidence>
<dbReference type="Proteomes" id="UP001549257">
    <property type="component" value="Unassembled WGS sequence"/>
</dbReference>
<gene>
    <name evidence="2" type="ORF">ABIE21_000074</name>
</gene>
<proteinExistence type="predicted"/>
<evidence type="ECO:0000313" key="3">
    <source>
        <dbReference type="Proteomes" id="UP001549257"/>
    </source>
</evidence>
<protein>
    <submittedName>
        <fullName evidence="2">Uncharacterized protein</fullName>
    </submittedName>
</protein>
<keyword evidence="3" id="KW-1185">Reference proteome</keyword>